<feature type="chain" id="PRO_5046517935" description="Glycosyl hydrolase family 79" evidence="1">
    <location>
        <begin position="22"/>
        <end position="528"/>
    </location>
</feature>
<protein>
    <recommendedName>
        <fullName evidence="4">Glycosyl hydrolase family 79</fullName>
    </recommendedName>
</protein>
<dbReference type="InterPro" id="IPR017853">
    <property type="entry name" value="GH"/>
</dbReference>
<keyword evidence="1" id="KW-0732">Signal</keyword>
<evidence type="ECO:0008006" key="4">
    <source>
        <dbReference type="Google" id="ProtNLM"/>
    </source>
</evidence>
<comment type="caution">
    <text evidence="2">The sequence shown here is derived from an EMBL/GenBank/DDBJ whole genome shotgun (WGS) entry which is preliminary data.</text>
</comment>
<gene>
    <name evidence="2" type="ORF">ACFPT7_24635</name>
</gene>
<name>A0ABW1ENT9_9BACT</name>
<dbReference type="SUPFAM" id="SSF51445">
    <property type="entry name" value="(Trans)glycosidases"/>
    <property type="match status" value="1"/>
</dbReference>
<dbReference type="EMBL" id="JBHSPH010000020">
    <property type="protein sequence ID" value="MFC5865516.1"/>
    <property type="molecule type" value="Genomic_DNA"/>
</dbReference>
<evidence type="ECO:0000313" key="2">
    <source>
        <dbReference type="EMBL" id="MFC5865516.1"/>
    </source>
</evidence>
<feature type="signal peptide" evidence="1">
    <location>
        <begin position="1"/>
        <end position="21"/>
    </location>
</feature>
<reference evidence="3" key="1">
    <citation type="journal article" date="2019" name="Int. J. Syst. Evol. Microbiol.">
        <title>The Global Catalogue of Microorganisms (GCM) 10K type strain sequencing project: providing services to taxonomists for standard genome sequencing and annotation.</title>
        <authorList>
            <consortium name="The Broad Institute Genomics Platform"/>
            <consortium name="The Broad Institute Genome Sequencing Center for Infectious Disease"/>
            <person name="Wu L."/>
            <person name="Ma J."/>
        </authorList>
    </citation>
    <scope>NUCLEOTIDE SEQUENCE [LARGE SCALE GENOMIC DNA]</scope>
    <source>
        <strain evidence="3">JCM 4087</strain>
    </source>
</reference>
<dbReference type="Gene3D" id="3.20.20.80">
    <property type="entry name" value="Glycosidases"/>
    <property type="match status" value="1"/>
</dbReference>
<accession>A0ABW1ENT9</accession>
<sequence length="528" mass="56658">MRLAPIVVSILTLLCSRASVAQGQPATATENVKTLPKLGVVNDRFQSYNIEMVEVTGGRFWKPYASTQSLNNQTNDAAHGNQPAGLSANLFEYRPPIDLNNPTLRKLAAALGPAYLRVSGTWANSTYFDPDGTAGEKPPAGFQGVLTGTEWRGVLDFAKAVNADLVTSFAVSAGTRDKDGLWTPVEANKIASFTTSAGGHISAAELINEPTFPEIDGLGKSYDATAFARDVHAFREFAKHNLPGMLVVGPGGVGEGATLMPGNATIPGPRMLSTADLLKATGPAFDAFSYHSYGAVSVRCNPGKSTNINDSLSTDTFSKAEQIARYYMALRDQYDPGKPMWNTETAEAACGGDSWASEFADTFRYLKQLGDLARIGVRVNMHNTLSSSDYGLLDENTYEPRPDYWAALLWHRLMGSTVLDAGSSQGENLYLYAHCMPQVPGGVTVLAINADGHSTPRLKTGLDYNLYTLSAGSLDSKQVMLNGHTLSLNAANDLPRMEGSRFKAGTVDLNPQTITFLAFPEANNASCR</sequence>
<dbReference type="RefSeq" id="WP_263341780.1">
    <property type="nucleotide sequence ID" value="NZ_JAGSYH010000008.1"/>
</dbReference>
<dbReference type="PANTHER" id="PTHR46145:SF4">
    <property type="entry name" value="HEPARANASE"/>
    <property type="match status" value="1"/>
</dbReference>
<dbReference type="PANTHER" id="PTHR46145">
    <property type="entry name" value="HEPARANASE"/>
    <property type="match status" value="1"/>
</dbReference>
<evidence type="ECO:0000256" key="1">
    <source>
        <dbReference type="SAM" id="SignalP"/>
    </source>
</evidence>
<keyword evidence="3" id="KW-1185">Reference proteome</keyword>
<evidence type="ECO:0000313" key="3">
    <source>
        <dbReference type="Proteomes" id="UP001596091"/>
    </source>
</evidence>
<dbReference type="Proteomes" id="UP001596091">
    <property type="component" value="Unassembled WGS sequence"/>
</dbReference>
<organism evidence="2 3">
    <name type="scientific">Acidicapsa dinghuensis</name>
    <dbReference type="NCBI Taxonomy" id="2218256"/>
    <lineage>
        <taxon>Bacteria</taxon>
        <taxon>Pseudomonadati</taxon>
        <taxon>Acidobacteriota</taxon>
        <taxon>Terriglobia</taxon>
        <taxon>Terriglobales</taxon>
        <taxon>Acidobacteriaceae</taxon>
        <taxon>Acidicapsa</taxon>
    </lineage>
</organism>
<proteinExistence type="predicted"/>